<evidence type="ECO:0000256" key="6">
    <source>
        <dbReference type="ARBA" id="ARBA00022839"/>
    </source>
</evidence>
<evidence type="ECO:0000313" key="14">
    <source>
        <dbReference type="EMBL" id="SFB87641.1"/>
    </source>
</evidence>
<comment type="catalytic activity">
    <reaction evidence="11">
        <text>ATP + H2O = ADP + phosphate + H(+)</text>
        <dbReference type="Rhea" id="RHEA:13065"/>
        <dbReference type="ChEBI" id="CHEBI:15377"/>
        <dbReference type="ChEBI" id="CHEBI:15378"/>
        <dbReference type="ChEBI" id="CHEBI:30616"/>
        <dbReference type="ChEBI" id="CHEBI:43474"/>
        <dbReference type="ChEBI" id="CHEBI:456216"/>
        <dbReference type="EC" id="5.6.2.3"/>
    </reaction>
</comment>
<comment type="function">
    <text evidence="11">A helicase/nuclease that prepares dsDNA breaks (DSB) for recombinational DNA repair. Binds to DSBs and unwinds DNA via a highly rapid and processive ATP-dependent bidirectional helicase activity. Unwinds dsDNA until it encounters a Chi (crossover hotspot instigator) sequence from the 3' direction. Cuts ssDNA a few nucleotides 3' to the Chi site. The properties and activities of the enzyme are changed at Chi. The Chi-altered holoenzyme produces a long 3'-ssDNA overhang and facilitates RecA-binding to the ssDNA for homologous DNA recombination and repair. Holoenzyme degrades any linearized DNA that is unable to undergo homologous recombination. In the holoenzyme this subunit has ssDNA-dependent ATPase and 5'-3' helicase activity. When added to pre-assembled RecBC greatly stimulates nuclease activity and augments holoenzyme processivity. Negatively regulates the RecA-loading ability of RecBCD.</text>
</comment>
<evidence type="ECO:0000256" key="2">
    <source>
        <dbReference type="ARBA" id="ARBA00022741"/>
    </source>
</evidence>
<dbReference type="InterPro" id="IPR027417">
    <property type="entry name" value="P-loop_NTPase"/>
</dbReference>
<name>A0A1I1EKP5_9GAMM</name>
<keyword evidence="5 11" id="KW-0347">Helicase</keyword>
<keyword evidence="15" id="KW-1185">Reference proteome</keyword>
<feature type="domain" description="UvrD-like helicase C-terminal" evidence="12">
    <location>
        <begin position="604"/>
        <end position="650"/>
    </location>
</feature>
<dbReference type="EMBL" id="FOLH01000001">
    <property type="protein sequence ID" value="SFB87641.1"/>
    <property type="molecule type" value="Genomic_DNA"/>
</dbReference>
<dbReference type="CDD" id="cd18809">
    <property type="entry name" value="SF1_C_RecD"/>
    <property type="match status" value="1"/>
</dbReference>
<keyword evidence="2 11" id="KW-0547">Nucleotide-binding</keyword>
<evidence type="ECO:0000256" key="5">
    <source>
        <dbReference type="ARBA" id="ARBA00022806"/>
    </source>
</evidence>
<dbReference type="GO" id="GO:0000724">
    <property type="term" value="P:double-strand break repair via homologous recombination"/>
    <property type="evidence" value="ECO:0007669"/>
    <property type="project" value="UniProtKB-UniRule"/>
</dbReference>
<sequence>MKTPLLEHLQSWMEAGALRALDLAFARFLAQQIQPVEESLLLAAALVSERQGHGHVCLDLKACLQHPEQLLSLTRAQHPEEIHRQLSEYLDNMTLDTWVQTLQASEAVDSAWQPGAAEQTAPLVLAGSPDQPLLYLRRYWQYEQTIQQALQQRLKRVRSLPPEAKRLIQQLFPETNQAPRPDWQKLACVLAARSDFAIITGGPGTGKTTTVVRLLALLQGLQLTRGEAFLQIKLAAPTGKAAARLNESLLKNLQALNLPGEQSDVWRASLPREVTTLHRLLGSQPGTRQFRHQASNPLAADLVVVDEASMVDVEMMACLLQALRPDARLILLGDKDQLASVEAGSILGDLCRDAEAGHYSQTTRQALYQLTGEEPLDPATGKSLVDDQGSPLHQATAMLRHSFRFSQYPGIGELAQLVNQGSAGSGAFKQVFEKDAQRSEKSLHFLSIRDQKDPDFLKLVTQGYRPYLELVASRPAGAFDDHLSLNAWASEVFKRHQKFQLLTALRQGDWGVEGLNQTLYQALRSTAIGRQLLPEGEPLWYPGRPVLMTRNDYGLQLMNGDIGICLELPAEQPGQPPLLRVAFPDPNKGVRWVLPSRLQDVETVFAMTVHKSQGSEFQHTALVLPPVSSPILTKELLYTGITRSSQTFTLVASETRVLNQLLHKRIDRASGLDLQTPAGANG</sequence>
<evidence type="ECO:0000256" key="4">
    <source>
        <dbReference type="ARBA" id="ARBA00022801"/>
    </source>
</evidence>
<evidence type="ECO:0000256" key="11">
    <source>
        <dbReference type="HAMAP-Rule" id="MF_01487"/>
    </source>
</evidence>
<evidence type="ECO:0000256" key="8">
    <source>
        <dbReference type="ARBA" id="ARBA00023125"/>
    </source>
</evidence>
<feature type="domain" description="RecBCD enzyme subunit RecD N-terminal" evidence="13">
    <location>
        <begin position="14"/>
        <end position="127"/>
    </location>
</feature>
<organism evidence="14 15">
    <name type="scientific">Marinospirillum celere</name>
    <dbReference type="NCBI Taxonomy" id="1122252"/>
    <lineage>
        <taxon>Bacteria</taxon>
        <taxon>Pseudomonadati</taxon>
        <taxon>Pseudomonadota</taxon>
        <taxon>Gammaproteobacteria</taxon>
        <taxon>Oceanospirillales</taxon>
        <taxon>Oceanospirillaceae</taxon>
        <taxon>Marinospirillum</taxon>
    </lineage>
</organism>
<evidence type="ECO:0000256" key="9">
    <source>
        <dbReference type="ARBA" id="ARBA00023204"/>
    </source>
</evidence>
<dbReference type="NCBIfam" id="TIGR01447">
    <property type="entry name" value="recD"/>
    <property type="match status" value="1"/>
</dbReference>
<evidence type="ECO:0000256" key="1">
    <source>
        <dbReference type="ARBA" id="ARBA00022722"/>
    </source>
</evidence>
<dbReference type="PANTHER" id="PTHR43788:SF6">
    <property type="entry name" value="DNA HELICASE B"/>
    <property type="match status" value="1"/>
</dbReference>
<gene>
    <name evidence="11" type="primary">recD</name>
    <name evidence="14" type="ORF">SAMN05660443_0669</name>
</gene>
<dbReference type="Proteomes" id="UP000199058">
    <property type="component" value="Unassembled WGS sequence"/>
</dbReference>
<dbReference type="GO" id="GO:0009338">
    <property type="term" value="C:exodeoxyribonuclease V complex"/>
    <property type="evidence" value="ECO:0007669"/>
    <property type="project" value="InterPro"/>
</dbReference>
<evidence type="ECO:0000256" key="10">
    <source>
        <dbReference type="ARBA" id="ARBA00023235"/>
    </source>
</evidence>
<feature type="binding site" evidence="11">
    <location>
        <begin position="201"/>
        <end position="208"/>
    </location>
    <ligand>
        <name>ATP</name>
        <dbReference type="ChEBI" id="CHEBI:30616"/>
    </ligand>
</feature>
<keyword evidence="8 11" id="KW-0238">DNA-binding</keyword>
<dbReference type="Pfam" id="PF13538">
    <property type="entry name" value="UvrD_C_2"/>
    <property type="match status" value="1"/>
</dbReference>
<dbReference type="GO" id="GO:0043139">
    <property type="term" value="F:5'-3' DNA helicase activity"/>
    <property type="evidence" value="ECO:0007669"/>
    <property type="project" value="UniProtKB-UniRule"/>
</dbReference>
<dbReference type="Gene3D" id="3.40.50.300">
    <property type="entry name" value="P-loop containing nucleotide triphosphate hydrolases"/>
    <property type="match status" value="3"/>
</dbReference>
<dbReference type="GO" id="GO:0005524">
    <property type="term" value="F:ATP binding"/>
    <property type="evidence" value="ECO:0007669"/>
    <property type="project" value="UniProtKB-UniRule"/>
</dbReference>
<evidence type="ECO:0000256" key="3">
    <source>
        <dbReference type="ARBA" id="ARBA00022763"/>
    </source>
</evidence>
<dbReference type="CDD" id="cd17933">
    <property type="entry name" value="DEXSc_RecD-like"/>
    <property type="match status" value="1"/>
</dbReference>
<keyword evidence="7 11" id="KW-0067">ATP-binding</keyword>
<dbReference type="InterPro" id="IPR049550">
    <property type="entry name" value="RecD_N"/>
</dbReference>
<dbReference type="InterPro" id="IPR050534">
    <property type="entry name" value="Coronavir_polyprotein_1ab"/>
</dbReference>
<dbReference type="GO" id="GO:0016887">
    <property type="term" value="F:ATP hydrolysis activity"/>
    <property type="evidence" value="ECO:0007669"/>
    <property type="project" value="RHEA"/>
</dbReference>
<keyword evidence="9 11" id="KW-0234">DNA repair</keyword>
<dbReference type="InterPro" id="IPR027785">
    <property type="entry name" value="UvrD-like_helicase_C"/>
</dbReference>
<dbReference type="HAMAP" id="MF_01487">
    <property type="entry name" value="RecD"/>
    <property type="match status" value="1"/>
</dbReference>
<evidence type="ECO:0000259" key="12">
    <source>
        <dbReference type="Pfam" id="PF13538"/>
    </source>
</evidence>
<dbReference type="OrthoDB" id="9803432at2"/>
<dbReference type="Pfam" id="PF21185">
    <property type="entry name" value="RecD_N"/>
    <property type="match status" value="1"/>
</dbReference>
<keyword evidence="4 11" id="KW-0378">Hydrolase</keyword>
<dbReference type="SUPFAM" id="SSF52540">
    <property type="entry name" value="P-loop containing nucleoside triphosphate hydrolases"/>
    <property type="match status" value="2"/>
</dbReference>
<comment type="miscellaneous">
    <text evidence="11">In the RecBCD complex, RecB has a slow 3'-5' helicase, an exonuclease activity and loads RecA onto ssDNA, RecD has a fast 5'-3' helicase activity, while RecC stimulates the ATPase and processivity of the RecB helicase and contributes to recognition of the Chi site.</text>
</comment>
<keyword evidence="10 11" id="KW-0413">Isomerase</keyword>
<dbReference type="Pfam" id="PF13245">
    <property type="entry name" value="AAA_19"/>
    <property type="match status" value="1"/>
</dbReference>
<dbReference type="InterPro" id="IPR006344">
    <property type="entry name" value="RecD"/>
</dbReference>
<dbReference type="InterPro" id="IPR041851">
    <property type="entry name" value="RecD_N_sf"/>
</dbReference>
<dbReference type="GO" id="GO:0003677">
    <property type="term" value="F:DNA binding"/>
    <property type="evidence" value="ECO:0007669"/>
    <property type="project" value="UniProtKB-UniRule"/>
</dbReference>
<evidence type="ECO:0000256" key="7">
    <source>
        <dbReference type="ARBA" id="ARBA00022840"/>
    </source>
</evidence>
<evidence type="ECO:0000313" key="15">
    <source>
        <dbReference type="Proteomes" id="UP000199058"/>
    </source>
</evidence>
<comment type="similarity">
    <text evidence="11">Belongs to the RecD family.</text>
</comment>
<proteinExistence type="inferred from homology"/>
<dbReference type="STRING" id="1122252.SAMN05660443_0669"/>
<dbReference type="PANTHER" id="PTHR43788">
    <property type="entry name" value="DNA2/NAM7 HELICASE FAMILY MEMBER"/>
    <property type="match status" value="1"/>
</dbReference>
<keyword evidence="6 11" id="KW-0269">Exonuclease</keyword>
<dbReference type="Gene3D" id="1.10.10.1020">
    <property type="entry name" value="RecBCD complex, subunit RecD, N-terminal domain"/>
    <property type="match status" value="1"/>
</dbReference>
<evidence type="ECO:0000259" key="13">
    <source>
        <dbReference type="Pfam" id="PF21185"/>
    </source>
</evidence>
<reference evidence="14 15" key="1">
    <citation type="submission" date="2016-10" db="EMBL/GenBank/DDBJ databases">
        <authorList>
            <person name="de Groot N.N."/>
        </authorList>
    </citation>
    <scope>NUCLEOTIDE SEQUENCE [LARGE SCALE GENOMIC DNA]</scope>
    <source>
        <strain evidence="14 15">DSM 18438</strain>
    </source>
</reference>
<accession>A0A1I1EKP5</accession>
<protein>
    <recommendedName>
        <fullName evidence="11">RecBCD enzyme subunit RecD</fullName>
        <ecNumber evidence="11">5.6.2.3</ecNumber>
    </recommendedName>
    <alternativeName>
        <fullName evidence="11">DNA 5'-3' helicase subunit RecD</fullName>
    </alternativeName>
    <alternativeName>
        <fullName evidence="11">Exonuclease V subunit RecD</fullName>
        <shortName evidence="11">ExoV subunit RecD</shortName>
    </alternativeName>
    <alternativeName>
        <fullName evidence="11">Helicase/nuclease RecBCD subunit RecD</fullName>
    </alternativeName>
</protein>
<comment type="subunit">
    <text evidence="11">Heterotrimer of RecB, RecC and RecD. All subunits contribute to DNA-binding.</text>
</comment>
<keyword evidence="3 11" id="KW-0227">DNA damage</keyword>
<dbReference type="AlphaFoldDB" id="A0A1I1EKP5"/>
<dbReference type="EC" id="5.6.2.3" evidence="11"/>
<dbReference type="GO" id="GO:0017116">
    <property type="term" value="F:single-stranded DNA helicase activity"/>
    <property type="evidence" value="ECO:0007669"/>
    <property type="project" value="TreeGrafter"/>
</dbReference>
<dbReference type="RefSeq" id="WP_091959120.1">
    <property type="nucleotide sequence ID" value="NZ_FOLH01000001.1"/>
</dbReference>
<keyword evidence="1 11" id="KW-0540">Nuclease</keyword>
<dbReference type="GO" id="GO:0008854">
    <property type="term" value="F:exodeoxyribonuclease V activity"/>
    <property type="evidence" value="ECO:0007669"/>
    <property type="project" value="InterPro"/>
</dbReference>